<dbReference type="SUPFAM" id="SSF51197">
    <property type="entry name" value="Clavaminate synthase-like"/>
    <property type="match status" value="1"/>
</dbReference>
<dbReference type="Proteomes" id="UP000192927">
    <property type="component" value="Unassembled WGS sequence"/>
</dbReference>
<protein>
    <submittedName>
        <fullName evidence="1">Alpha-ketoglutarate-dependent dioxygenase AlkB-like</fullName>
    </submittedName>
</protein>
<dbReference type="EMBL" id="FWEW01003556">
    <property type="protein sequence ID" value="SLM39807.1"/>
    <property type="molecule type" value="Genomic_DNA"/>
</dbReference>
<dbReference type="AlphaFoldDB" id="A0A1W5D9J1"/>
<keyword evidence="2" id="KW-1185">Reference proteome</keyword>
<name>A0A1W5D9J1_9LECA</name>
<dbReference type="InterPro" id="IPR037151">
    <property type="entry name" value="AlkB-like_sf"/>
</dbReference>
<sequence>MESPSKKRKTITDFYGHFPSAARSSPSIFAPVQTAVPGLTLLKNFITATEETKILAFLNSERCTWRTDLSRKTIHFGGEYCLMPPRGPEPEAKRRRSVDAEGLCPDPEAPPIKKPKPQILQAPDMPAELDWLIQRMIDCGIYKEDKKPQYCIVNHYTGNLGISAHTENFSFDQPVRDLDARDYWAEGCDASSYYIIPTKKSNVNLVEEPVKAKPLFKDFNPVIRTDSKVSARSQEIWKDLLAQIETKKSSAATALPVAEGTKDNEAPIEIWESESAKGEDDVAAEDQRHHFVALLQEGKEAVESVQDSLMA</sequence>
<evidence type="ECO:0000313" key="1">
    <source>
        <dbReference type="EMBL" id="SLM39807.1"/>
    </source>
</evidence>
<keyword evidence="1" id="KW-0560">Oxidoreductase</keyword>
<evidence type="ECO:0000313" key="2">
    <source>
        <dbReference type="Proteomes" id="UP000192927"/>
    </source>
</evidence>
<organism evidence="1 2">
    <name type="scientific">Lasallia pustulata</name>
    <dbReference type="NCBI Taxonomy" id="136370"/>
    <lineage>
        <taxon>Eukaryota</taxon>
        <taxon>Fungi</taxon>
        <taxon>Dikarya</taxon>
        <taxon>Ascomycota</taxon>
        <taxon>Pezizomycotina</taxon>
        <taxon>Lecanoromycetes</taxon>
        <taxon>OSLEUM clade</taxon>
        <taxon>Umbilicariomycetidae</taxon>
        <taxon>Umbilicariales</taxon>
        <taxon>Umbilicariaceae</taxon>
        <taxon>Lasallia</taxon>
    </lineage>
</organism>
<keyword evidence="1" id="KW-0223">Dioxygenase</keyword>
<dbReference type="GO" id="GO:0051213">
    <property type="term" value="F:dioxygenase activity"/>
    <property type="evidence" value="ECO:0007669"/>
    <property type="project" value="UniProtKB-KW"/>
</dbReference>
<reference evidence="2" key="1">
    <citation type="submission" date="2017-03" db="EMBL/GenBank/DDBJ databases">
        <authorList>
            <person name="Sharma R."/>
            <person name="Thines M."/>
        </authorList>
    </citation>
    <scope>NUCLEOTIDE SEQUENCE [LARGE SCALE GENOMIC DNA]</scope>
</reference>
<proteinExistence type="predicted"/>
<dbReference type="Gene3D" id="2.60.120.590">
    <property type="entry name" value="Alpha-ketoglutarate-dependent dioxygenase AlkB-like"/>
    <property type="match status" value="1"/>
</dbReference>
<accession>A0A1W5D9J1</accession>